<evidence type="ECO:0000313" key="14">
    <source>
        <dbReference type="Proteomes" id="UP000253647"/>
    </source>
</evidence>
<dbReference type="GO" id="GO:0051301">
    <property type="term" value="P:cell division"/>
    <property type="evidence" value="ECO:0007669"/>
    <property type="project" value="UniProtKB-KW"/>
</dbReference>
<keyword evidence="9" id="KW-0460">Magnesium</keyword>
<evidence type="ECO:0000259" key="10">
    <source>
        <dbReference type="Pfam" id="PF01225"/>
    </source>
</evidence>
<evidence type="ECO:0000259" key="12">
    <source>
        <dbReference type="Pfam" id="PF08245"/>
    </source>
</evidence>
<dbReference type="Pfam" id="PF02875">
    <property type="entry name" value="Mur_ligase_C"/>
    <property type="match status" value="1"/>
</dbReference>
<dbReference type="PANTHER" id="PTHR43445:SF5">
    <property type="entry name" value="UDP-N-ACETYLMURAMATE--L-ALANYL-GAMMA-D-GLUTAMYL-MESO-2,6-DIAMINOHEPTANDIOATE LIGASE"/>
    <property type="match status" value="1"/>
</dbReference>
<dbReference type="NCBIfam" id="TIGR01081">
    <property type="entry name" value="mpl"/>
    <property type="match status" value="1"/>
</dbReference>
<reference evidence="13 14" key="1">
    <citation type="submission" date="2018-07" db="EMBL/GenBank/DDBJ databases">
        <title>Freshwater and sediment microbial communities from various areas in North America, analyzing microbe dynamics in response to fracking.</title>
        <authorList>
            <person name="Lamendella R."/>
        </authorList>
    </citation>
    <scope>NUCLEOTIDE SEQUENCE [LARGE SCALE GENOMIC DNA]</scope>
    <source>
        <strain evidence="13 14">105B</strain>
    </source>
</reference>
<dbReference type="InterPro" id="IPR013221">
    <property type="entry name" value="Mur_ligase_cen"/>
</dbReference>
<gene>
    <name evidence="9" type="primary">mpl</name>
    <name evidence="13" type="ORF">DET61_106149</name>
</gene>
<dbReference type="GO" id="GO:0106418">
    <property type="term" value="F:UDP-N-acetylmuramate-L-alanyl-gamma-D-glutamyl-meso-2,6-diaminoheptanedioate ligase activity"/>
    <property type="evidence" value="ECO:0007669"/>
    <property type="project" value="UniProtKB-EC"/>
</dbReference>
<dbReference type="InterPro" id="IPR004101">
    <property type="entry name" value="Mur_ligase_C"/>
</dbReference>
<dbReference type="GO" id="GO:0071555">
    <property type="term" value="P:cell wall organization"/>
    <property type="evidence" value="ECO:0007669"/>
    <property type="project" value="UniProtKB-KW"/>
</dbReference>
<keyword evidence="7 9" id="KW-0131">Cell cycle</keyword>
<dbReference type="Gene3D" id="3.40.1190.10">
    <property type="entry name" value="Mur-like, catalytic domain"/>
    <property type="match status" value="1"/>
</dbReference>
<dbReference type="InterPro" id="IPR000713">
    <property type="entry name" value="Mur_ligase_N"/>
</dbReference>
<evidence type="ECO:0000256" key="3">
    <source>
        <dbReference type="ARBA" id="ARBA00022741"/>
    </source>
</evidence>
<protein>
    <recommendedName>
        <fullName evidence="9">UDP-N-acetylmuramate--L-alanyl-gamma-D-glutamyl-meso-2,6-diaminoheptandioate ligase</fullName>
        <ecNumber evidence="9">6.3.2.45</ecNumber>
    </recommendedName>
    <alternativeName>
        <fullName evidence="9">Murein peptide ligase</fullName>
    </alternativeName>
    <alternativeName>
        <fullName evidence="9">UDP-N-acetylmuramate:L-alanyl-gamma-D-glutamyl-meso-diaminopimelate ligase</fullName>
    </alternativeName>
</protein>
<dbReference type="Pfam" id="PF08245">
    <property type="entry name" value="Mur_ligase_M"/>
    <property type="match status" value="1"/>
</dbReference>
<accession>A0A368XM25</accession>
<dbReference type="Gene3D" id="3.90.190.20">
    <property type="entry name" value="Mur ligase, C-terminal domain"/>
    <property type="match status" value="1"/>
</dbReference>
<keyword evidence="1 9" id="KW-0436">Ligase</keyword>
<keyword evidence="2 9" id="KW-0132">Cell division</keyword>
<evidence type="ECO:0000313" key="13">
    <source>
        <dbReference type="EMBL" id="RCW69052.1"/>
    </source>
</evidence>
<keyword evidence="6 9" id="KW-0573">Peptidoglycan synthesis</keyword>
<name>A0A368XM25_MARNT</name>
<evidence type="ECO:0000256" key="2">
    <source>
        <dbReference type="ARBA" id="ARBA00022618"/>
    </source>
</evidence>
<dbReference type="EMBL" id="QPJI01000006">
    <property type="protein sequence ID" value="RCW69052.1"/>
    <property type="molecule type" value="Genomic_DNA"/>
</dbReference>
<comment type="function">
    <text evidence="9">Reutilizes the intact tripeptide L-alanyl-gamma-D-glutamyl-meso-diaminopimelate by linking it to UDP-N-acetylmuramate.</text>
</comment>
<comment type="pathway">
    <text evidence="9">Cell wall biogenesis; peptidoglycan recycling.</text>
</comment>
<keyword evidence="8 9" id="KW-0961">Cell wall biogenesis/degradation</keyword>
<dbReference type="Pfam" id="PF01225">
    <property type="entry name" value="Mur_ligase"/>
    <property type="match status" value="1"/>
</dbReference>
<feature type="domain" description="Mur ligase central" evidence="12">
    <location>
        <begin position="108"/>
        <end position="297"/>
    </location>
</feature>
<dbReference type="InterPro" id="IPR005757">
    <property type="entry name" value="Mpl"/>
</dbReference>
<feature type="domain" description="Mur ligase N-terminal catalytic" evidence="10">
    <location>
        <begin position="2"/>
        <end position="98"/>
    </location>
</feature>
<dbReference type="SUPFAM" id="SSF53623">
    <property type="entry name" value="MurD-like peptide ligases, catalytic domain"/>
    <property type="match status" value="1"/>
</dbReference>
<evidence type="ECO:0000256" key="6">
    <source>
        <dbReference type="ARBA" id="ARBA00022984"/>
    </source>
</evidence>
<comment type="caution">
    <text evidence="13">The sequence shown here is derived from an EMBL/GenBank/DDBJ whole genome shotgun (WGS) entry which is preliminary data.</text>
</comment>
<evidence type="ECO:0000256" key="4">
    <source>
        <dbReference type="ARBA" id="ARBA00022840"/>
    </source>
</evidence>
<dbReference type="PANTHER" id="PTHR43445">
    <property type="entry name" value="UDP-N-ACETYLMURAMATE--L-ALANINE LIGASE-RELATED"/>
    <property type="match status" value="1"/>
</dbReference>
<dbReference type="GO" id="GO:0008360">
    <property type="term" value="P:regulation of cell shape"/>
    <property type="evidence" value="ECO:0007669"/>
    <property type="project" value="UniProtKB-KW"/>
</dbReference>
<dbReference type="InterPro" id="IPR036615">
    <property type="entry name" value="Mur_ligase_C_dom_sf"/>
</dbReference>
<dbReference type="InterPro" id="IPR036565">
    <property type="entry name" value="Mur-like_cat_sf"/>
</dbReference>
<sequence length="464" mass="51280">MHIHILGICGTFMGSLAVIARELGHKVTGSDQGVYPPMSTQLEAQGIALTEGYRPENLEPKPDLVLIGNAMSRGNPEVEAVLNRRIDYMSGPEWLAREVLRHRWVMAVAGTHGKTTTTAMLLWILDQAGFDAGYLIGGVPQDFPVSARLGSSDFFVIEADEYDSAFFDKRSKFIHYRPNTLILNNLEFDHADIFENVEAIERQFHHLVRTVPSQGLIIRPALDSQLDNALEMGCWSPVQDTAIGSEISRTADWRAELLAEDGSRFMVIHHEQPVATLKWGLTGLHNVRNALSAIAAARHVGVTPDHAVAALCRFSGVKRRMELVGEIGGVRVYDDFAHHPTAIASTLEGLRNRVGDEPILAIIEPRSNTMKQGVHKQTLIPSAALADRVLWGNLSDMDWLPELVGSWQAEHGELDHHRVEASVEELIEKALEGLPETCHIVIMSNGGFGGIHRKLVAELEKRRG</sequence>
<dbReference type="AlphaFoldDB" id="A0A368XM25"/>
<organism evidence="13 14">
    <name type="scientific">Marinobacter nauticus</name>
    <name type="common">Marinobacter hydrocarbonoclasticus</name>
    <name type="synonym">Marinobacter aquaeolei</name>
    <dbReference type="NCBI Taxonomy" id="2743"/>
    <lineage>
        <taxon>Bacteria</taxon>
        <taxon>Pseudomonadati</taxon>
        <taxon>Pseudomonadota</taxon>
        <taxon>Gammaproteobacteria</taxon>
        <taxon>Pseudomonadales</taxon>
        <taxon>Marinobacteraceae</taxon>
        <taxon>Marinobacter</taxon>
    </lineage>
</organism>
<evidence type="ECO:0000256" key="5">
    <source>
        <dbReference type="ARBA" id="ARBA00022960"/>
    </source>
</evidence>
<dbReference type="RefSeq" id="WP_114434446.1">
    <property type="nucleotide sequence ID" value="NZ_QPJI01000006.1"/>
</dbReference>
<dbReference type="SUPFAM" id="SSF53244">
    <property type="entry name" value="MurD-like peptide ligases, peptide-binding domain"/>
    <property type="match status" value="1"/>
</dbReference>
<keyword evidence="3 9" id="KW-0547">Nucleotide-binding</keyword>
<evidence type="ECO:0000256" key="1">
    <source>
        <dbReference type="ARBA" id="ARBA00022598"/>
    </source>
</evidence>
<dbReference type="InterPro" id="IPR050061">
    <property type="entry name" value="MurCDEF_pg_biosynth"/>
</dbReference>
<dbReference type="SUPFAM" id="SSF51984">
    <property type="entry name" value="MurCD N-terminal domain"/>
    <property type="match status" value="1"/>
</dbReference>
<feature type="domain" description="Mur ligase C-terminal" evidence="11">
    <location>
        <begin position="319"/>
        <end position="445"/>
    </location>
</feature>
<comment type="cofactor">
    <cofactor evidence="9">
        <name>Mg(2+)</name>
        <dbReference type="ChEBI" id="CHEBI:18420"/>
    </cofactor>
</comment>
<comment type="similarity">
    <text evidence="9">Belongs to the MurCDEF family. Mpl subfamily.</text>
</comment>
<feature type="binding site" evidence="9">
    <location>
        <begin position="110"/>
        <end position="116"/>
    </location>
    <ligand>
        <name>ATP</name>
        <dbReference type="ChEBI" id="CHEBI:30616"/>
    </ligand>
</feature>
<comment type="catalytic activity">
    <reaction evidence="9">
        <text>UDP-N-acetyl-alpha-D-muramate + L-alanyl-gamma-D-glutamyl-meso-2,6-diaminopimelate + ATP = UDP-N-acetyl-alpha-D-muramoyl-L-alanyl-gamma-D-glutamyl-meso-2,6-diaminopimelate + ADP + phosphate + H(+)</text>
        <dbReference type="Rhea" id="RHEA:29563"/>
        <dbReference type="ChEBI" id="CHEBI:15378"/>
        <dbReference type="ChEBI" id="CHEBI:30616"/>
        <dbReference type="ChEBI" id="CHEBI:43474"/>
        <dbReference type="ChEBI" id="CHEBI:61401"/>
        <dbReference type="ChEBI" id="CHEBI:70757"/>
        <dbReference type="ChEBI" id="CHEBI:83905"/>
        <dbReference type="ChEBI" id="CHEBI:456216"/>
        <dbReference type="EC" id="6.3.2.45"/>
    </reaction>
</comment>
<dbReference type="GO" id="GO:0005524">
    <property type="term" value="F:ATP binding"/>
    <property type="evidence" value="ECO:0007669"/>
    <property type="project" value="UniProtKB-UniRule"/>
</dbReference>
<dbReference type="UniPathway" id="UPA00544"/>
<evidence type="ECO:0000256" key="7">
    <source>
        <dbReference type="ARBA" id="ARBA00023306"/>
    </source>
</evidence>
<dbReference type="GO" id="GO:0009254">
    <property type="term" value="P:peptidoglycan turnover"/>
    <property type="evidence" value="ECO:0007669"/>
    <property type="project" value="UniProtKB-UniRule"/>
</dbReference>
<dbReference type="GO" id="GO:0009252">
    <property type="term" value="P:peptidoglycan biosynthetic process"/>
    <property type="evidence" value="ECO:0007669"/>
    <property type="project" value="UniProtKB-UniRule"/>
</dbReference>
<evidence type="ECO:0000256" key="9">
    <source>
        <dbReference type="HAMAP-Rule" id="MF_02020"/>
    </source>
</evidence>
<evidence type="ECO:0000256" key="8">
    <source>
        <dbReference type="ARBA" id="ARBA00023316"/>
    </source>
</evidence>
<dbReference type="HAMAP" id="MF_02020">
    <property type="entry name" value="Mpl"/>
    <property type="match status" value="1"/>
</dbReference>
<dbReference type="Gene3D" id="3.40.50.720">
    <property type="entry name" value="NAD(P)-binding Rossmann-like Domain"/>
    <property type="match status" value="1"/>
</dbReference>
<dbReference type="EC" id="6.3.2.45" evidence="9"/>
<keyword evidence="5 9" id="KW-0133">Cell shape</keyword>
<evidence type="ECO:0000259" key="11">
    <source>
        <dbReference type="Pfam" id="PF02875"/>
    </source>
</evidence>
<proteinExistence type="inferred from homology"/>
<keyword evidence="4 9" id="KW-0067">ATP-binding</keyword>
<dbReference type="Proteomes" id="UP000253647">
    <property type="component" value="Unassembled WGS sequence"/>
</dbReference>